<evidence type="ECO:0000313" key="1">
    <source>
        <dbReference type="EMBL" id="KAK8578716.1"/>
    </source>
</evidence>
<evidence type="ECO:0000313" key="2">
    <source>
        <dbReference type="Proteomes" id="UP001472677"/>
    </source>
</evidence>
<dbReference type="Proteomes" id="UP001472677">
    <property type="component" value="Unassembled WGS sequence"/>
</dbReference>
<name>A0ABR2FCX7_9ROSI</name>
<gene>
    <name evidence="1" type="ORF">V6N12_069060</name>
</gene>
<keyword evidence="2" id="KW-1185">Reference proteome</keyword>
<protein>
    <submittedName>
        <fullName evidence="1">Uncharacterized protein</fullName>
    </submittedName>
</protein>
<organism evidence="1 2">
    <name type="scientific">Hibiscus sabdariffa</name>
    <name type="common">roselle</name>
    <dbReference type="NCBI Taxonomy" id="183260"/>
    <lineage>
        <taxon>Eukaryota</taxon>
        <taxon>Viridiplantae</taxon>
        <taxon>Streptophyta</taxon>
        <taxon>Embryophyta</taxon>
        <taxon>Tracheophyta</taxon>
        <taxon>Spermatophyta</taxon>
        <taxon>Magnoliopsida</taxon>
        <taxon>eudicotyledons</taxon>
        <taxon>Gunneridae</taxon>
        <taxon>Pentapetalae</taxon>
        <taxon>rosids</taxon>
        <taxon>malvids</taxon>
        <taxon>Malvales</taxon>
        <taxon>Malvaceae</taxon>
        <taxon>Malvoideae</taxon>
        <taxon>Hibiscus</taxon>
    </lineage>
</organism>
<reference evidence="1 2" key="1">
    <citation type="journal article" date="2024" name="G3 (Bethesda)">
        <title>Genome assembly of Hibiscus sabdariffa L. provides insights into metabolisms of medicinal natural products.</title>
        <authorList>
            <person name="Kim T."/>
        </authorList>
    </citation>
    <scope>NUCLEOTIDE SEQUENCE [LARGE SCALE GENOMIC DNA]</scope>
    <source>
        <strain evidence="1">TK-2024</strain>
        <tissue evidence="1">Old leaves</tissue>
    </source>
</reference>
<accession>A0ABR2FCX7</accession>
<comment type="caution">
    <text evidence="1">The sequence shown here is derived from an EMBL/GenBank/DDBJ whole genome shotgun (WGS) entry which is preliminary data.</text>
</comment>
<dbReference type="EMBL" id="JBBPBM010000006">
    <property type="protein sequence ID" value="KAK8578716.1"/>
    <property type="molecule type" value="Genomic_DNA"/>
</dbReference>
<sequence length="89" mass="9758">MSRGFICRESNGVVDELTVMSRGAPVAGIVFPSVRSELADLSISLYRGALALDEVWPLRLYCVSLCGTLLGTRGDDDETMTSESSQWLW</sequence>
<proteinExistence type="predicted"/>